<evidence type="ECO:0000313" key="2">
    <source>
        <dbReference type="Proteomes" id="UP000265768"/>
    </source>
</evidence>
<gene>
    <name evidence="1" type="ORF">D5H75_20975</name>
</gene>
<reference evidence="1 2" key="1">
    <citation type="submission" date="2018-09" db="EMBL/GenBank/DDBJ databases">
        <title>YIM 75507 draft genome.</title>
        <authorList>
            <person name="Tang S."/>
            <person name="Feng Y."/>
        </authorList>
    </citation>
    <scope>NUCLEOTIDE SEQUENCE [LARGE SCALE GENOMIC DNA]</scope>
    <source>
        <strain evidence="1 2">YIM 75507</strain>
    </source>
</reference>
<dbReference type="EMBL" id="QZEY01000008">
    <property type="protein sequence ID" value="RJL30792.1"/>
    <property type="molecule type" value="Genomic_DNA"/>
</dbReference>
<dbReference type="Proteomes" id="UP000265768">
    <property type="component" value="Unassembled WGS sequence"/>
</dbReference>
<evidence type="ECO:0000313" key="1">
    <source>
        <dbReference type="EMBL" id="RJL30792.1"/>
    </source>
</evidence>
<comment type="caution">
    <text evidence="1">The sequence shown here is derived from an EMBL/GenBank/DDBJ whole genome shotgun (WGS) entry which is preliminary data.</text>
</comment>
<dbReference type="RefSeq" id="WP_119928216.1">
    <property type="nucleotide sequence ID" value="NZ_QZEY01000008.1"/>
</dbReference>
<organism evidence="1 2">
    <name type="scientific">Bailinhaonella thermotolerans</name>
    <dbReference type="NCBI Taxonomy" id="1070861"/>
    <lineage>
        <taxon>Bacteria</taxon>
        <taxon>Bacillati</taxon>
        <taxon>Actinomycetota</taxon>
        <taxon>Actinomycetes</taxon>
        <taxon>Streptosporangiales</taxon>
        <taxon>Streptosporangiaceae</taxon>
        <taxon>Bailinhaonella</taxon>
    </lineage>
</organism>
<proteinExistence type="predicted"/>
<dbReference type="AlphaFoldDB" id="A0A3A4BHQ3"/>
<keyword evidence="2" id="KW-1185">Reference proteome</keyword>
<name>A0A3A4BHQ3_9ACTN</name>
<protein>
    <submittedName>
        <fullName evidence="1">Uncharacterized protein</fullName>
    </submittedName>
</protein>
<sequence length="85" mass="9796">MIGIPPHLRPLEELRAELSARHLIHAELDPAQRALTYRPAAAFPVDVYLDRTRFCWNFSRQSCPADDIPRAAVQIAAYFRSREHI</sequence>
<accession>A0A3A4BHQ3</accession>